<keyword evidence="2" id="KW-0436">Ligase</keyword>
<organism evidence="4 5">
    <name type="scientific">Comamonas resistens</name>
    <dbReference type="NCBI Taxonomy" id="3046670"/>
    <lineage>
        <taxon>Bacteria</taxon>
        <taxon>Pseudomonadati</taxon>
        <taxon>Pseudomonadota</taxon>
        <taxon>Betaproteobacteria</taxon>
        <taxon>Burkholderiales</taxon>
        <taxon>Comamonadaceae</taxon>
        <taxon>Comamonas</taxon>
    </lineage>
</organism>
<dbReference type="InterPro" id="IPR045851">
    <property type="entry name" value="AMP-bd_C_sf"/>
</dbReference>
<dbReference type="Proteomes" id="UP001240697">
    <property type="component" value="Chromosome"/>
</dbReference>
<comment type="similarity">
    <text evidence="1">Belongs to the ATP-dependent AMP-binding enzyme family.</text>
</comment>
<dbReference type="InterPro" id="IPR025110">
    <property type="entry name" value="AMP-bd_C"/>
</dbReference>
<dbReference type="SUPFAM" id="SSF56801">
    <property type="entry name" value="Acetyl-CoA synthetase-like"/>
    <property type="match status" value="1"/>
</dbReference>
<protein>
    <recommendedName>
        <fullName evidence="3">AMP-binding enzyme C-terminal domain-containing protein</fullName>
    </recommendedName>
</protein>
<dbReference type="Pfam" id="PF13193">
    <property type="entry name" value="AMP-binding_C"/>
    <property type="match status" value="1"/>
</dbReference>
<evidence type="ECO:0000259" key="3">
    <source>
        <dbReference type="Pfam" id="PF13193"/>
    </source>
</evidence>
<dbReference type="EMBL" id="CP125947">
    <property type="protein sequence ID" value="WHS67954.1"/>
    <property type="molecule type" value="Genomic_DNA"/>
</dbReference>
<evidence type="ECO:0000256" key="1">
    <source>
        <dbReference type="ARBA" id="ARBA00006432"/>
    </source>
</evidence>
<feature type="domain" description="AMP-binding enzyme C-terminal" evidence="3">
    <location>
        <begin position="13"/>
        <end position="88"/>
    </location>
</feature>
<dbReference type="PANTHER" id="PTHR43201:SF5">
    <property type="entry name" value="MEDIUM-CHAIN ACYL-COA LIGASE ACSF2, MITOCHONDRIAL"/>
    <property type="match status" value="1"/>
</dbReference>
<reference evidence="4 5" key="1">
    <citation type="submission" date="2023-05" db="EMBL/GenBank/DDBJ databases">
        <authorList>
            <person name="Yin Y."/>
            <person name="Lu Z."/>
        </authorList>
    </citation>
    <scope>NUCLEOTIDE SEQUENCE [LARGE SCALE GENOMIC DNA]</scope>
    <source>
        <strain evidence="4 5">ZM22</strain>
    </source>
</reference>
<evidence type="ECO:0000313" key="4">
    <source>
        <dbReference type="EMBL" id="WHS67954.1"/>
    </source>
</evidence>
<sequence length="101" mass="11171">MIITGGYNVYPLEVENALLTHPAVRECVVVGLPHEKWVEVVTAAVVLRDGAQAAEQELVAHVAAQLASYKKPQRVLFVKEIAKTAVGKLNRRLMREKLKAQ</sequence>
<proteinExistence type="inferred from homology"/>
<gene>
    <name evidence="4" type="ORF">QMY55_14200</name>
</gene>
<dbReference type="Gene3D" id="3.30.300.30">
    <property type="match status" value="1"/>
</dbReference>
<evidence type="ECO:0000313" key="5">
    <source>
        <dbReference type="Proteomes" id="UP001240697"/>
    </source>
</evidence>
<accession>A0ABY8T161</accession>
<name>A0ABY8T161_9BURK</name>
<dbReference type="PANTHER" id="PTHR43201">
    <property type="entry name" value="ACYL-COA SYNTHETASE"/>
    <property type="match status" value="1"/>
</dbReference>
<evidence type="ECO:0000256" key="2">
    <source>
        <dbReference type="ARBA" id="ARBA00022598"/>
    </source>
</evidence>
<keyword evidence="5" id="KW-1185">Reference proteome</keyword>